<gene>
    <name evidence="1" type="ORF">PLBR_LOCUS4408</name>
</gene>
<reference evidence="1 2" key="1">
    <citation type="submission" date="2018-03" db="EMBL/GenBank/DDBJ databases">
        <authorList>
            <person name="Fogelqvist J."/>
        </authorList>
    </citation>
    <scope>NUCLEOTIDE SEQUENCE [LARGE SCALE GENOMIC DNA]</scope>
</reference>
<sequence length="282" mass="30671">MASGYFIRENATEMFVSAAGAAGALRAADRQPAEAFQIEFRAAVVVTVRAVAADPRYWHVRDDHHPVTMSSAATSSFTVHILSTSNHDGFRLYDHHGRPILVSSQATAVPSLCNFPTLSPVAALAAVADEAFRARISNPYSGTATREAHSIRPILLRQTILMSGWQLRFSIAKLASLLKTSVIPDGCSEFHGARQAIVRRLVTSLLATDSNDCDGGGSYCMPVSMNPIPHHDDPFPADVPLEHRNTYGWSAKTIRLATDLSTRDATKDFVPIDDRLAALFQN</sequence>
<dbReference type="Proteomes" id="UP000290189">
    <property type="component" value="Unassembled WGS sequence"/>
</dbReference>
<evidence type="ECO:0000313" key="2">
    <source>
        <dbReference type="Proteomes" id="UP000290189"/>
    </source>
</evidence>
<protein>
    <submittedName>
        <fullName evidence="1">Uncharacterized protein</fullName>
    </submittedName>
</protein>
<geneLocation type="mitochondrion" evidence="1"/>
<evidence type="ECO:0000313" key="1">
    <source>
        <dbReference type="EMBL" id="SPQ97193.1"/>
    </source>
</evidence>
<organism evidence="1 2">
    <name type="scientific">Plasmodiophora brassicae</name>
    <name type="common">Clubroot disease agent</name>
    <dbReference type="NCBI Taxonomy" id="37360"/>
    <lineage>
        <taxon>Eukaryota</taxon>
        <taxon>Sar</taxon>
        <taxon>Rhizaria</taxon>
        <taxon>Endomyxa</taxon>
        <taxon>Phytomyxea</taxon>
        <taxon>Plasmodiophorida</taxon>
        <taxon>Plasmodiophoridae</taxon>
        <taxon>Plasmodiophora</taxon>
    </lineage>
</organism>
<proteinExistence type="predicted"/>
<accession>A0A3P3YAK2</accession>
<dbReference type="AlphaFoldDB" id="A0A3P3YAK2"/>
<dbReference type="EMBL" id="OVEO01000007">
    <property type="protein sequence ID" value="SPQ97193.1"/>
    <property type="molecule type" value="Genomic_DNA"/>
</dbReference>
<name>A0A3P3YAK2_PLABS</name>
<keyword evidence="1" id="KW-0496">Mitochondrion</keyword>